<reference evidence="2" key="1">
    <citation type="journal article" date="2002" name="Science">
        <title>The draft genome of Ciona intestinalis: insights into chordate and vertebrate origins.</title>
        <authorList>
            <person name="Dehal P."/>
            <person name="Satou Y."/>
            <person name="Campbell R.K."/>
            <person name="Chapman J."/>
            <person name="Degnan B."/>
            <person name="De Tomaso A."/>
            <person name="Davidson B."/>
            <person name="Di Gregorio A."/>
            <person name="Gelpke M."/>
            <person name="Goodstein D.M."/>
            <person name="Harafuji N."/>
            <person name="Hastings K.E."/>
            <person name="Ho I."/>
            <person name="Hotta K."/>
            <person name="Huang W."/>
            <person name="Kawashima T."/>
            <person name="Lemaire P."/>
            <person name="Martinez D."/>
            <person name="Meinertzhagen I.A."/>
            <person name="Necula S."/>
            <person name="Nonaka M."/>
            <person name="Putnam N."/>
            <person name="Rash S."/>
            <person name="Saiga H."/>
            <person name="Satake M."/>
            <person name="Terry A."/>
            <person name="Yamada L."/>
            <person name="Wang H.G."/>
            <person name="Awazu S."/>
            <person name="Azumi K."/>
            <person name="Boore J."/>
            <person name="Branno M."/>
            <person name="Chin-Bow S."/>
            <person name="DeSantis R."/>
            <person name="Doyle S."/>
            <person name="Francino P."/>
            <person name="Keys D.N."/>
            <person name="Haga S."/>
            <person name="Hayashi H."/>
            <person name="Hino K."/>
            <person name="Imai K.S."/>
            <person name="Inaba K."/>
            <person name="Kano S."/>
            <person name="Kobayashi K."/>
            <person name="Kobayashi M."/>
            <person name="Lee B.I."/>
            <person name="Makabe K.W."/>
            <person name="Manohar C."/>
            <person name="Matassi G."/>
            <person name="Medina M."/>
            <person name="Mochizuki Y."/>
            <person name="Mount S."/>
            <person name="Morishita T."/>
            <person name="Miura S."/>
            <person name="Nakayama A."/>
            <person name="Nishizaka S."/>
            <person name="Nomoto H."/>
            <person name="Ohta F."/>
            <person name="Oishi K."/>
            <person name="Rigoutsos I."/>
            <person name="Sano M."/>
            <person name="Sasaki A."/>
            <person name="Sasakura Y."/>
            <person name="Shoguchi E."/>
            <person name="Shin-i T."/>
            <person name="Spagnuolo A."/>
            <person name="Stainier D."/>
            <person name="Suzuki M.M."/>
            <person name="Tassy O."/>
            <person name="Takatori N."/>
            <person name="Tokuoka M."/>
            <person name="Yagi K."/>
            <person name="Yoshizaki F."/>
            <person name="Wada S."/>
            <person name="Zhang C."/>
            <person name="Hyatt P.D."/>
            <person name="Larimer F."/>
            <person name="Detter C."/>
            <person name="Doggett N."/>
            <person name="Glavina T."/>
            <person name="Hawkins T."/>
            <person name="Richardson P."/>
            <person name="Lucas S."/>
            <person name="Kohara Y."/>
            <person name="Levine M."/>
            <person name="Satoh N."/>
            <person name="Rokhsar D.S."/>
        </authorList>
    </citation>
    <scope>NUCLEOTIDE SEQUENCE [LARGE SCALE GENOMIC DNA]</scope>
</reference>
<evidence type="ECO:0000313" key="1">
    <source>
        <dbReference type="Ensembl" id="ENSCINP00000034839.1"/>
    </source>
</evidence>
<proteinExistence type="predicted"/>
<reference evidence="1" key="3">
    <citation type="submission" date="2025-09" db="UniProtKB">
        <authorList>
            <consortium name="Ensembl"/>
        </authorList>
    </citation>
    <scope>IDENTIFICATION</scope>
</reference>
<name>H2XYV5_CIOIN</name>
<organism evidence="1 2">
    <name type="scientific">Ciona intestinalis</name>
    <name type="common">Transparent sea squirt</name>
    <name type="synonym">Ascidia intestinalis</name>
    <dbReference type="NCBI Taxonomy" id="7719"/>
    <lineage>
        <taxon>Eukaryota</taxon>
        <taxon>Metazoa</taxon>
        <taxon>Chordata</taxon>
        <taxon>Tunicata</taxon>
        <taxon>Ascidiacea</taxon>
        <taxon>Phlebobranchia</taxon>
        <taxon>Cionidae</taxon>
        <taxon>Ciona</taxon>
    </lineage>
</organism>
<dbReference type="Proteomes" id="UP000008144">
    <property type="component" value="Unassembled WGS sequence"/>
</dbReference>
<accession>H2XYV5</accession>
<evidence type="ECO:0000313" key="2">
    <source>
        <dbReference type="Proteomes" id="UP000008144"/>
    </source>
</evidence>
<sequence>EKNFKKAKISCYDVGVTSHGDVGRGVETHRKPGVTNIVTQQKISHRNNKKWTAVKFSPTECTPSSFPKELAEILIYMKFH</sequence>
<dbReference type="InParanoid" id="H2XYV5"/>
<dbReference type="AlphaFoldDB" id="H2XYV5"/>
<reference evidence="1" key="2">
    <citation type="submission" date="2025-08" db="UniProtKB">
        <authorList>
            <consortium name="Ensembl"/>
        </authorList>
    </citation>
    <scope>IDENTIFICATION</scope>
</reference>
<dbReference type="HOGENOM" id="CLU_2596148_0_0_1"/>
<protein>
    <submittedName>
        <fullName evidence="1">Uncharacterized protein</fullName>
    </submittedName>
</protein>
<keyword evidence="2" id="KW-1185">Reference proteome</keyword>
<dbReference type="Ensembl" id="ENSCINT00000031085.1">
    <property type="protein sequence ID" value="ENSCINP00000034839.1"/>
    <property type="gene ID" value="ENSCING00000020663.1"/>
</dbReference>